<dbReference type="EMBL" id="MU853333">
    <property type="protein sequence ID" value="KAK4116842.1"/>
    <property type="molecule type" value="Genomic_DNA"/>
</dbReference>
<dbReference type="Proteomes" id="UP001302812">
    <property type="component" value="Unassembled WGS sequence"/>
</dbReference>
<keyword evidence="2" id="KW-1185">Reference proteome</keyword>
<protein>
    <submittedName>
        <fullName evidence="1">Uncharacterized protein</fullName>
    </submittedName>
</protein>
<dbReference type="RefSeq" id="XP_064674412.1">
    <property type="nucleotide sequence ID" value="XM_064809099.1"/>
</dbReference>
<gene>
    <name evidence="1" type="ORF">N656DRAFT_278977</name>
</gene>
<evidence type="ECO:0000313" key="2">
    <source>
        <dbReference type="Proteomes" id="UP001302812"/>
    </source>
</evidence>
<name>A0AAN6YWZ2_9PEZI</name>
<proteinExistence type="predicted"/>
<reference evidence="1" key="1">
    <citation type="journal article" date="2023" name="Mol. Phylogenet. Evol.">
        <title>Genome-scale phylogeny and comparative genomics of the fungal order Sordariales.</title>
        <authorList>
            <person name="Hensen N."/>
            <person name="Bonometti L."/>
            <person name="Westerberg I."/>
            <person name="Brannstrom I.O."/>
            <person name="Guillou S."/>
            <person name="Cros-Aarteil S."/>
            <person name="Calhoun S."/>
            <person name="Haridas S."/>
            <person name="Kuo A."/>
            <person name="Mondo S."/>
            <person name="Pangilinan J."/>
            <person name="Riley R."/>
            <person name="LaButti K."/>
            <person name="Andreopoulos B."/>
            <person name="Lipzen A."/>
            <person name="Chen C."/>
            <person name="Yan M."/>
            <person name="Daum C."/>
            <person name="Ng V."/>
            <person name="Clum A."/>
            <person name="Steindorff A."/>
            <person name="Ohm R.A."/>
            <person name="Martin F."/>
            <person name="Silar P."/>
            <person name="Natvig D.O."/>
            <person name="Lalanne C."/>
            <person name="Gautier V."/>
            <person name="Ament-Velasquez S.L."/>
            <person name="Kruys A."/>
            <person name="Hutchinson M.I."/>
            <person name="Powell A.J."/>
            <person name="Barry K."/>
            <person name="Miller A.N."/>
            <person name="Grigoriev I.V."/>
            <person name="Debuchy R."/>
            <person name="Gladieux P."/>
            <person name="Hiltunen Thoren M."/>
            <person name="Johannesson H."/>
        </authorList>
    </citation>
    <scope>NUCLEOTIDE SEQUENCE</scope>
    <source>
        <strain evidence="1">CBS 508.74</strain>
    </source>
</reference>
<reference evidence="1" key="2">
    <citation type="submission" date="2023-05" db="EMBL/GenBank/DDBJ databases">
        <authorList>
            <consortium name="Lawrence Berkeley National Laboratory"/>
            <person name="Steindorff A."/>
            <person name="Hensen N."/>
            <person name="Bonometti L."/>
            <person name="Westerberg I."/>
            <person name="Brannstrom I.O."/>
            <person name="Guillou S."/>
            <person name="Cros-Aarteil S."/>
            <person name="Calhoun S."/>
            <person name="Haridas S."/>
            <person name="Kuo A."/>
            <person name="Mondo S."/>
            <person name="Pangilinan J."/>
            <person name="Riley R."/>
            <person name="Labutti K."/>
            <person name="Andreopoulos B."/>
            <person name="Lipzen A."/>
            <person name="Chen C."/>
            <person name="Yanf M."/>
            <person name="Daum C."/>
            <person name="Ng V."/>
            <person name="Clum A."/>
            <person name="Ohm R."/>
            <person name="Martin F."/>
            <person name="Silar P."/>
            <person name="Natvig D."/>
            <person name="Lalanne C."/>
            <person name="Gautier V."/>
            <person name="Ament-Velasquez S.L."/>
            <person name="Kruys A."/>
            <person name="Hutchinson M.I."/>
            <person name="Powell A.J."/>
            <person name="Barry K."/>
            <person name="Miller A.N."/>
            <person name="Grigoriev I.V."/>
            <person name="Debuchy R."/>
            <person name="Gladieux P."/>
            <person name="Thoren M.H."/>
            <person name="Johannesson H."/>
        </authorList>
    </citation>
    <scope>NUCLEOTIDE SEQUENCE</scope>
    <source>
        <strain evidence="1">CBS 508.74</strain>
    </source>
</reference>
<comment type="caution">
    <text evidence="1">The sequence shown here is derived from an EMBL/GenBank/DDBJ whole genome shotgun (WGS) entry which is preliminary data.</text>
</comment>
<accession>A0AAN6YWZ2</accession>
<evidence type="ECO:0000313" key="1">
    <source>
        <dbReference type="EMBL" id="KAK4116842.1"/>
    </source>
</evidence>
<dbReference type="GeneID" id="89933222"/>
<sequence>MFCYLVVANDWTFADLRRTLLEVRILSASIGLVWLANGSQQRRMGQWLGTYLGSSSETSLNNWGCICKEQETISSTYTKLNDRLVFGMFDCSPTRSQGPRQVGCNVSEEFNVCSVARSCQLQASCPRNPAALSPQSYLDQERVQLVAAWFLPRC</sequence>
<dbReference type="AlphaFoldDB" id="A0AAN6YWZ2"/>
<organism evidence="1 2">
    <name type="scientific">Canariomyces notabilis</name>
    <dbReference type="NCBI Taxonomy" id="2074819"/>
    <lineage>
        <taxon>Eukaryota</taxon>
        <taxon>Fungi</taxon>
        <taxon>Dikarya</taxon>
        <taxon>Ascomycota</taxon>
        <taxon>Pezizomycotina</taxon>
        <taxon>Sordariomycetes</taxon>
        <taxon>Sordariomycetidae</taxon>
        <taxon>Sordariales</taxon>
        <taxon>Chaetomiaceae</taxon>
        <taxon>Canariomyces</taxon>
    </lineage>
</organism>